<evidence type="ECO:0000313" key="2">
    <source>
        <dbReference type="Proteomes" id="UP001500449"/>
    </source>
</evidence>
<keyword evidence="2" id="KW-1185">Reference proteome</keyword>
<gene>
    <name evidence="1" type="ORF">GCM10009836_68910</name>
</gene>
<comment type="caution">
    <text evidence="1">The sequence shown here is derived from an EMBL/GenBank/DDBJ whole genome shotgun (WGS) entry which is preliminary data.</text>
</comment>
<dbReference type="EMBL" id="BAAAQK010000028">
    <property type="protein sequence ID" value="GAA1877735.1"/>
    <property type="molecule type" value="Genomic_DNA"/>
</dbReference>
<name>A0ABN2NQ86_9PSEU</name>
<reference evidence="1 2" key="1">
    <citation type="journal article" date="2019" name="Int. J. Syst. Evol. Microbiol.">
        <title>The Global Catalogue of Microorganisms (GCM) 10K type strain sequencing project: providing services to taxonomists for standard genome sequencing and annotation.</title>
        <authorList>
            <consortium name="The Broad Institute Genomics Platform"/>
            <consortium name="The Broad Institute Genome Sequencing Center for Infectious Disease"/>
            <person name="Wu L."/>
            <person name="Ma J."/>
        </authorList>
    </citation>
    <scope>NUCLEOTIDE SEQUENCE [LARGE SCALE GENOMIC DNA]</scope>
    <source>
        <strain evidence="1 2">JCM 16009</strain>
    </source>
</reference>
<dbReference type="Proteomes" id="UP001500449">
    <property type="component" value="Unassembled WGS sequence"/>
</dbReference>
<sequence length="103" mass="10907">MRLVERDSGVPPDLTAPLVDGSVPAHCGGAGADPDLYRRCRRCHPLVSAAMANEDEVKDALLLAIKDATAEIDRLNVGGIRTLAQAYALVTGTVTTVEHVTEK</sequence>
<proteinExistence type="predicted"/>
<accession>A0ABN2NQ86</accession>
<evidence type="ECO:0000313" key="1">
    <source>
        <dbReference type="EMBL" id="GAA1877735.1"/>
    </source>
</evidence>
<protein>
    <submittedName>
        <fullName evidence="1">Uncharacterized protein</fullName>
    </submittedName>
</protein>
<organism evidence="1 2">
    <name type="scientific">Pseudonocardia ailaonensis</name>
    <dbReference type="NCBI Taxonomy" id="367279"/>
    <lineage>
        <taxon>Bacteria</taxon>
        <taxon>Bacillati</taxon>
        <taxon>Actinomycetota</taxon>
        <taxon>Actinomycetes</taxon>
        <taxon>Pseudonocardiales</taxon>
        <taxon>Pseudonocardiaceae</taxon>
        <taxon>Pseudonocardia</taxon>
    </lineage>
</organism>